<gene>
    <name evidence="3" type="ORF">M0O54_19675</name>
</gene>
<accession>A0AB35K954</accession>
<name>A0AB35K954_9GAMM</name>
<dbReference type="AlphaFoldDB" id="A0AB35K954"/>
<keyword evidence="2" id="KW-1133">Transmembrane helix</keyword>
<feature type="compositionally biased region" description="Basic and acidic residues" evidence="1">
    <location>
        <begin position="42"/>
        <end position="52"/>
    </location>
</feature>
<protein>
    <submittedName>
        <fullName evidence="3">Uncharacterized protein</fullName>
    </submittedName>
</protein>
<keyword evidence="2" id="KW-0812">Transmembrane</keyword>
<feature type="transmembrane region" description="Helical" evidence="2">
    <location>
        <begin position="6"/>
        <end position="24"/>
    </location>
</feature>
<organism evidence="3 4">
    <name type="scientific">Acinetobacter lactucae</name>
    <dbReference type="NCBI Taxonomy" id="1785128"/>
    <lineage>
        <taxon>Bacteria</taxon>
        <taxon>Pseudomonadati</taxon>
        <taxon>Pseudomonadota</taxon>
        <taxon>Gammaproteobacteria</taxon>
        <taxon>Moraxellales</taxon>
        <taxon>Moraxellaceae</taxon>
        <taxon>Acinetobacter</taxon>
        <taxon>Acinetobacter calcoaceticus/baumannii complex</taxon>
    </lineage>
</organism>
<evidence type="ECO:0000313" key="4">
    <source>
        <dbReference type="Proteomes" id="UP001150055"/>
    </source>
</evidence>
<evidence type="ECO:0000256" key="2">
    <source>
        <dbReference type="SAM" id="Phobius"/>
    </source>
</evidence>
<proteinExistence type="predicted"/>
<dbReference type="EMBL" id="JALNTG010000079">
    <property type="protein sequence ID" value="MDD9322292.1"/>
    <property type="molecule type" value="Genomic_DNA"/>
</dbReference>
<sequence length="52" mass="5786">MKKNKILLIALIVSIIALGIIFFIKSQEVTETKRLGNGNDTNESKKTTPEPE</sequence>
<evidence type="ECO:0000256" key="1">
    <source>
        <dbReference type="SAM" id="MobiDB-lite"/>
    </source>
</evidence>
<reference evidence="3" key="1">
    <citation type="submission" date="2022-12" db="EMBL/GenBank/DDBJ databases">
        <title>Acinetobacter lactucae: Emerging opportunistic pathogenic species of genus Acinetobacter isolated from immunocompromised patients in clinical settings of India.</title>
        <authorList>
            <person name="Amar A.K."/>
            <person name="Sawant A.R."/>
            <person name="Meera M."/>
            <person name="Tomar A."/>
            <person name="Sistla S."/>
            <person name="Prashanth K."/>
        </authorList>
    </citation>
    <scope>NUCLEOTIDE SEQUENCE</scope>
    <source>
        <strain evidence="3">PKAL1828C</strain>
    </source>
</reference>
<evidence type="ECO:0000313" key="3">
    <source>
        <dbReference type="EMBL" id="MDD9322292.1"/>
    </source>
</evidence>
<dbReference type="RefSeq" id="WP_274579416.1">
    <property type="nucleotide sequence ID" value="NZ_JALNTG010000079.1"/>
</dbReference>
<comment type="caution">
    <text evidence="3">The sequence shown here is derived from an EMBL/GenBank/DDBJ whole genome shotgun (WGS) entry which is preliminary data.</text>
</comment>
<keyword evidence="2" id="KW-0472">Membrane</keyword>
<feature type="region of interest" description="Disordered" evidence="1">
    <location>
        <begin position="33"/>
        <end position="52"/>
    </location>
</feature>
<dbReference type="Proteomes" id="UP001150055">
    <property type="component" value="Unassembled WGS sequence"/>
</dbReference>